<evidence type="ECO:0000256" key="4">
    <source>
        <dbReference type="ARBA" id="ARBA00022801"/>
    </source>
</evidence>
<dbReference type="PROSITE" id="PS50146">
    <property type="entry name" value="DAGK"/>
    <property type="match status" value="1"/>
</dbReference>
<evidence type="ECO:0000259" key="7">
    <source>
        <dbReference type="PROSITE" id="PS50146"/>
    </source>
</evidence>
<dbReference type="PANTHER" id="PTHR14969:SF62">
    <property type="entry name" value="DECAPRENYLPHOSPHORYL-5-PHOSPHORIBOSE PHOSPHATASE RV3807C-RELATED"/>
    <property type="match status" value="1"/>
</dbReference>
<keyword evidence="5" id="KW-1133">Transmembrane helix</keyword>
<organism evidence="8 9">
    <name type="scientific">Streptomyces millisiae</name>
    <dbReference type="NCBI Taxonomy" id="3075542"/>
    <lineage>
        <taxon>Bacteria</taxon>
        <taxon>Bacillati</taxon>
        <taxon>Actinomycetota</taxon>
        <taxon>Actinomycetes</taxon>
        <taxon>Kitasatosporales</taxon>
        <taxon>Streptomycetaceae</taxon>
        <taxon>Streptomyces</taxon>
    </lineage>
</organism>
<dbReference type="SUPFAM" id="SSF48317">
    <property type="entry name" value="Acid phosphatase/Vanadium-dependent haloperoxidase"/>
    <property type="match status" value="1"/>
</dbReference>
<dbReference type="InterPro" id="IPR016064">
    <property type="entry name" value="NAD/diacylglycerol_kinase_sf"/>
</dbReference>
<dbReference type="InterPro" id="IPR017438">
    <property type="entry name" value="ATP-NAD_kinase_N"/>
</dbReference>
<dbReference type="PANTHER" id="PTHR14969">
    <property type="entry name" value="SPHINGOSINE-1-PHOSPHATE PHOSPHOHYDROLASE"/>
    <property type="match status" value="1"/>
</dbReference>
<feature type="domain" description="DAGKc" evidence="7">
    <location>
        <begin position="192"/>
        <end position="315"/>
    </location>
</feature>
<evidence type="ECO:0000256" key="1">
    <source>
        <dbReference type="ARBA" id="ARBA00004651"/>
    </source>
</evidence>
<name>A0ABU2LX91_9ACTN</name>
<protein>
    <submittedName>
        <fullName evidence="8">Phosphatase PAP2 family protein</fullName>
    </submittedName>
</protein>
<dbReference type="SMART" id="SM00046">
    <property type="entry name" value="DAGKc"/>
    <property type="match status" value="1"/>
</dbReference>
<dbReference type="Gene3D" id="3.40.50.10330">
    <property type="entry name" value="Probable inorganic polyphosphate/atp-NAD kinase, domain 1"/>
    <property type="match status" value="1"/>
</dbReference>
<keyword evidence="9" id="KW-1185">Reference proteome</keyword>
<evidence type="ECO:0000256" key="2">
    <source>
        <dbReference type="ARBA" id="ARBA00022475"/>
    </source>
</evidence>
<sequence length="494" mass="51617">MGWVNRLDRRVFERVAAAHPPGVQAVLPRLSRAADHSRLWLATAAVMAATGDRTARRAAVRGVGALALASLATNTVIKYVSSRERPLIDAVPLARRLKRQPRSTSFPSGHSASAAAFATGVAMESRRHGLLVAPVAAAVAASRVYVGVHYPADVLAGCLLGSGAALATSRWLPRRPPAGVSHHRRASAPALPGGAGLVVVVNAGAGSGSSTEGDRIRKLLPGAEVVEPGPDEDLTAVLAAAADRARALGVCGGDGTVNAAAAQAAERGLPLAVFPGGTLNHFALDTGINGFSQTADAVTTGEAVGVDVARIRPAPGAAGADRYFLNTFSLGIYPELVRAREELRERTQLGAWSRWPSAAVSLVRVLATAEPFEIALNGRPQRLWLLFTGNGLYSPEGFAPSHRTQLDDGLLDVRTVAADKPLARTRLALTALTGTLAYSRVHTAVRLPRLRLTELPDGGTIAYDGETAAAPRDLVLDKHPEPLAVYRPLSTDAL</sequence>
<evidence type="ECO:0000313" key="8">
    <source>
        <dbReference type="EMBL" id="MDT0321658.1"/>
    </source>
</evidence>
<dbReference type="CDD" id="cd01610">
    <property type="entry name" value="PAP2_like"/>
    <property type="match status" value="1"/>
</dbReference>
<proteinExistence type="predicted"/>
<dbReference type="SUPFAM" id="SSF111331">
    <property type="entry name" value="NAD kinase/diacylglycerol kinase-like"/>
    <property type="match status" value="1"/>
</dbReference>
<dbReference type="InterPro" id="IPR000326">
    <property type="entry name" value="PAP2/HPO"/>
</dbReference>
<dbReference type="SMART" id="SM00014">
    <property type="entry name" value="acidPPc"/>
    <property type="match status" value="1"/>
</dbReference>
<keyword evidence="3" id="KW-0812">Transmembrane</keyword>
<keyword evidence="2" id="KW-1003">Cell membrane</keyword>
<evidence type="ECO:0000256" key="3">
    <source>
        <dbReference type="ARBA" id="ARBA00022692"/>
    </source>
</evidence>
<dbReference type="Gene3D" id="2.60.200.40">
    <property type="match status" value="1"/>
</dbReference>
<dbReference type="EMBL" id="JAVREM010000044">
    <property type="protein sequence ID" value="MDT0321658.1"/>
    <property type="molecule type" value="Genomic_DNA"/>
</dbReference>
<evidence type="ECO:0000256" key="6">
    <source>
        <dbReference type="ARBA" id="ARBA00023136"/>
    </source>
</evidence>
<accession>A0ABU2LX91</accession>
<dbReference type="Proteomes" id="UP001183420">
    <property type="component" value="Unassembled WGS sequence"/>
</dbReference>
<gene>
    <name evidence="8" type="ORF">RNC47_25335</name>
</gene>
<keyword evidence="6" id="KW-0472">Membrane</keyword>
<dbReference type="Pfam" id="PF01569">
    <property type="entry name" value="PAP2"/>
    <property type="match status" value="1"/>
</dbReference>
<dbReference type="Gene3D" id="1.20.144.10">
    <property type="entry name" value="Phosphatidic acid phosphatase type 2/haloperoxidase"/>
    <property type="match status" value="1"/>
</dbReference>
<comment type="subcellular location">
    <subcellularLocation>
        <location evidence="1">Cell membrane</location>
        <topology evidence="1">Multi-pass membrane protein</topology>
    </subcellularLocation>
</comment>
<evidence type="ECO:0000256" key="5">
    <source>
        <dbReference type="ARBA" id="ARBA00022989"/>
    </source>
</evidence>
<evidence type="ECO:0000313" key="9">
    <source>
        <dbReference type="Proteomes" id="UP001183420"/>
    </source>
</evidence>
<dbReference type="RefSeq" id="WP_311601888.1">
    <property type="nucleotide sequence ID" value="NZ_JAVREM010000044.1"/>
</dbReference>
<comment type="caution">
    <text evidence="8">The sequence shown here is derived from an EMBL/GenBank/DDBJ whole genome shotgun (WGS) entry which is preliminary data.</text>
</comment>
<dbReference type="InterPro" id="IPR036938">
    <property type="entry name" value="PAP2/HPO_sf"/>
</dbReference>
<reference evidence="9" key="1">
    <citation type="submission" date="2023-07" db="EMBL/GenBank/DDBJ databases">
        <title>30 novel species of actinomycetes from the DSMZ collection.</title>
        <authorList>
            <person name="Nouioui I."/>
        </authorList>
    </citation>
    <scope>NUCLEOTIDE SEQUENCE [LARGE SCALE GENOMIC DNA]</scope>
    <source>
        <strain evidence="9">DSM 44918</strain>
    </source>
</reference>
<dbReference type="InterPro" id="IPR001206">
    <property type="entry name" value="Diacylglycerol_kinase_cat_dom"/>
</dbReference>
<keyword evidence="4" id="KW-0378">Hydrolase</keyword>
<dbReference type="Pfam" id="PF00781">
    <property type="entry name" value="DAGK_cat"/>
    <property type="match status" value="1"/>
</dbReference>